<sequence length="154" mass="17289">MRLNGRMRLWSVHPSLLDRRALVACWREGLLAQKVLLGRTKGYTNHPQLERFRATSDPVASVVTYLHGIADEADRRGYSFDRTRLVGPPEPGVSLTVTDGQLAYESTFLLQKVLGRDPGWAATTLAELSPEEVRPHPVFVRVEGPVASWERVKD</sequence>
<dbReference type="InterPro" id="IPR004260">
    <property type="entry name" value="Pyr-dimer_DNA_glycosylase"/>
</dbReference>
<dbReference type="AlphaFoldDB" id="A0A7D7PRB0"/>
<evidence type="ECO:0000313" key="1">
    <source>
        <dbReference type="EMBL" id="QMS56094.1"/>
    </source>
</evidence>
<reference evidence="1" key="1">
    <citation type="submission" date="2017-08" db="EMBL/GenBank/DDBJ databases">
        <authorList>
            <person name="Minaev M."/>
            <person name="Kurbakov K.A."/>
            <person name="Solodovnikova G.I."/>
            <person name="Kuznetsova O.A."/>
            <person name="Lisitsyn A.B."/>
        </authorList>
    </citation>
    <scope>NUCLEOTIDE SEQUENCE</scope>
    <source>
        <strain evidence="1">80</strain>
    </source>
</reference>
<proteinExistence type="predicted"/>
<evidence type="ECO:0000313" key="2">
    <source>
        <dbReference type="Proteomes" id="UP000216825"/>
    </source>
</evidence>
<dbReference type="EMBL" id="CP059343">
    <property type="protein sequence ID" value="QMS56094.1"/>
    <property type="molecule type" value="Genomic_DNA"/>
</dbReference>
<dbReference type="Pfam" id="PF03013">
    <property type="entry name" value="Pyr_excise"/>
    <property type="match status" value="1"/>
</dbReference>
<keyword evidence="2" id="KW-1185">Reference proteome</keyword>
<accession>A0A7D7PRB0</accession>
<name>A0A7D7PRB0_KOCVA</name>
<reference evidence="1" key="2">
    <citation type="submission" date="2020-07" db="EMBL/GenBank/DDBJ databases">
        <title>Genome of starter culture bacteria Kocuria salsicia reveals its technological properties and safety for usage in meat industry.</title>
        <authorList>
            <person name="Michael M."/>
            <person name="Konstantin K."/>
            <person name="Evgenii K."/>
            <person name="Galina S."/>
            <person name="Oksana K."/>
            <person name="Andrei L."/>
        </authorList>
    </citation>
    <scope>NUCLEOTIDE SEQUENCE [LARGE SCALE GENOMIC DNA]</scope>
    <source>
        <strain evidence="1">80</strain>
    </source>
</reference>
<evidence type="ECO:0008006" key="3">
    <source>
        <dbReference type="Google" id="ProtNLM"/>
    </source>
</evidence>
<dbReference type="KEGG" id="kvr:CIB50_0000794"/>
<gene>
    <name evidence="1" type="ORF">CIB50_0000794</name>
</gene>
<protein>
    <recommendedName>
        <fullName evidence="3">DNA lyase</fullName>
    </recommendedName>
</protein>
<dbReference type="Proteomes" id="UP000216825">
    <property type="component" value="Chromosome"/>
</dbReference>
<organism evidence="1 2">
    <name type="scientific">Kocuria varians</name>
    <name type="common">Micrococcus varians</name>
    <dbReference type="NCBI Taxonomy" id="1272"/>
    <lineage>
        <taxon>Bacteria</taxon>
        <taxon>Bacillati</taxon>
        <taxon>Actinomycetota</taxon>
        <taxon>Actinomycetes</taxon>
        <taxon>Micrococcales</taxon>
        <taxon>Micrococcaceae</taxon>
        <taxon>Kocuria</taxon>
    </lineage>
</organism>